<keyword evidence="2" id="KW-1185">Reference proteome</keyword>
<dbReference type="EMBL" id="JAGGNH010000010">
    <property type="protein sequence ID" value="KAJ0962137.1"/>
    <property type="molecule type" value="Genomic_DNA"/>
</dbReference>
<evidence type="ECO:0000313" key="1">
    <source>
        <dbReference type="EMBL" id="KAJ0962137.1"/>
    </source>
</evidence>
<proteinExistence type="predicted"/>
<name>A0A9D5BWB0_9LILI</name>
<comment type="caution">
    <text evidence="1">The sequence shown here is derived from an EMBL/GenBank/DDBJ whole genome shotgun (WGS) entry which is preliminary data.</text>
</comment>
<organism evidence="1 2">
    <name type="scientific">Dioscorea zingiberensis</name>
    <dbReference type="NCBI Taxonomy" id="325984"/>
    <lineage>
        <taxon>Eukaryota</taxon>
        <taxon>Viridiplantae</taxon>
        <taxon>Streptophyta</taxon>
        <taxon>Embryophyta</taxon>
        <taxon>Tracheophyta</taxon>
        <taxon>Spermatophyta</taxon>
        <taxon>Magnoliopsida</taxon>
        <taxon>Liliopsida</taxon>
        <taxon>Dioscoreales</taxon>
        <taxon>Dioscoreaceae</taxon>
        <taxon>Dioscorea</taxon>
    </lineage>
</organism>
<accession>A0A9D5BWB0</accession>
<dbReference type="Proteomes" id="UP001085076">
    <property type="component" value="Miscellaneous, Linkage group lg10"/>
</dbReference>
<dbReference type="AlphaFoldDB" id="A0A9D5BWB0"/>
<reference evidence="1" key="1">
    <citation type="submission" date="2021-03" db="EMBL/GenBank/DDBJ databases">
        <authorList>
            <person name="Li Z."/>
            <person name="Yang C."/>
        </authorList>
    </citation>
    <scope>NUCLEOTIDE SEQUENCE</scope>
    <source>
        <strain evidence="1">Dzin_1.0</strain>
        <tissue evidence="1">Leaf</tissue>
    </source>
</reference>
<reference evidence="1" key="2">
    <citation type="journal article" date="2022" name="Hortic Res">
        <title>The genome of Dioscorea zingiberensis sheds light on the biosynthesis, origin and evolution of the medicinally important diosgenin saponins.</title>
        <authorList>
            <person name="Li Y."/>
            <person name="Tan C."/>
            <person name="Li Z."/>
            <person name="Guo J."/>
            <person name="Li S."/>
            <person name="Chen X."/>
            <person name="Wang C."/>
            <person name="Dai X."/>
            <person name="Yang H."/>
            <person name="Song W."/>
            <person name="Hou L."/>
            <person name="Xu J."/>
            <person name="Tong Z."/>
            <person name="Xu A."/>
            <person name="Yuan X."/>
            <person name="Wang W."/>
            <person name="Yang Q."/>
            <person name="Chen L."/>
            <person name="Sun Z."/>
            <person name="Wang K."/>
            <person name="Pan B."/>
            <person name="Chen J."/>
            <person name="Bao Y."/>
            <person name="Liu F."/>
            <person name="Qi X."/>
            <person name="Gang D.R."/>
            <person name="Wen J."/>
            <person name="Li J."/>
        </authorList>
    </citation>
    <scope>NUCLEOTIDE SEQUENCE</scope>
    <source>
        <strain evidence="1">Dzin_1.0</strain>
    </source>
</reference>
<gene>
    <name evidence="1" type="ORF">J5N97_029965</name>
</gene>
<sequence length="94" mass="10591">MVLLASICNCICRFVDGIHTFSILWRWCFCCNKATVGMIKASSLKTLFIHTHADFVVLSLYKGSLLGEVTTKKRISCIQCCTHVQKEILVLLHS</sequence>
<evidence type="ECO:0000313" key="2">
    <source>
        <dbReference type="Proteomes" id="UP001085076"/>
    </source>
</evidence>
<protein>
    <submittedName>
        <fullName evidence="1">Uncharacterized protein</fullName>
    </submittedName>
</protein>